<organism evidence="1 2">
    <name type="scientific">Bacillus rugosus</name>
    <dbReference type="NCBI Taxonomy" id="2715209"/>
    <lineage>
        <taxon>Bacteria</taxon>
        <taxon>Bacillati</taxon>
        <taxon>Bacillota</taxon>
        <taxon>Bacilli</taxon>
        <taxon>Bacillales</taxon>
        <taxon>Bacillaceae</taxon>
        <taxon>Bacillus</taxon>
    </lineage>
</organism>
<reference evidence="1" key="1">
    <citation type="submission" date="2022-04" db="EMBL/GenBank/DDBJ databases">
        <title>Complete genome of Bacillus.</title>
        <authorList>
            <person name="Kong X."/>
            <person name="Hou M."/>
        </authorList>
    </citation>
    <scope>NUCLEOTIDE SEQUENCE</scope>
    <source>
        <strain evidence="1">A78.1</strain>
    </source>
</reference>
<sequence>MKAYSQPSLIEFGAAEELIQGCGGWGTENWTLDDSDRKYVLVTTSTRTSCICTTIKGDRCTP</sequence>
<evidence type="ECO:0000313" key="2">
    <source>
        <dbReference type="Proteomes" id="UP000830837"/>
    </source>
</evidence>
<accession>A0ACD3ZXD3</accession>
<dbReference type="EMBL" id="CP096590">
    <property type="protein sequence ID" value="UPV78561.1"/>
    <property type="molecule type" value="Genomic_DNA"/>
</dbReference>
<evidence type="ECO:0000313" key="1">
    <source>
        <dbReference type="EMBL" id="UPV78561.1"/>
    </source>
</evidence>
<proteinExistence type="predicted"/>
<dbReference type="Proteomes" id="UP000830837">
    <property type="component" value="Chromosome"/>
</dbReference>
<name>A0ACD3ZXD3_9BACI</name>
<protein>
    <submittedName>
        <fullName evidence="1">Uncharacterized protein</fullName>
    </submittedName>
</protein>
<gene>
    <name evidence="1" type="ORF">M0696_17395</name>
</gene>
<keyword evidence="2" id="KW-1185">Reference proteome</keyword>